<keyword evidence="3" id="KW-1185">Reference proteome</keyword>
<name>N1QI19_SPHMS</name>
<proteinExistence type="predicted"/>
<dbReference type="EMBL" id="KB456265">
    <property type="protein sequence ID" value="EMF12099.1"/>
    <property type="molecule type" value="Genomic_DNA"/>
</dbReference>
<dbReference type="RefSeq" id="XP_016760220.1">
    <property type="nucleotide sequence ID" value="XM_016901398.1"/>
</dbReference>
<evidence type="ECO:0000313" key="2">
    <source>
        <dbReference type="EMBL" id="EMF12099.1"/>
    </source>
</evidence>
<organism evidence="2 3">
    <name type="scientific">Sphaerulina musiva (strain SO2202)</name>
    <name type="common">Poplar stem canker fungus</name>
    <name type="synonym">Septoria musiva</name>
    <dbReference type="NCBI Taxonomy" id="692275"/>
    <lineage>
        <taxon>Eukaryota</taxon>
        <taxon>Fungi</taxon>
        <taxon>Dikarya</taxon>
        <taxon>Ascomycota</taxon>
        <taxon>Pezizomycotina</taxon>
        <taxon>Dothideomycetes</taxon>
        <taxon>Dothideomycetidae</taxon>
        <taxon>Mycosphaerellales</taxon>
        <taxon>Mycosphaerellaceae</taxon>
        <taxon>Sphaerulina</taxon>
    </lineage>
</organism>
<sequence>MPPPPPPPQPPPKRSGARSAVPTERAAGDVFGLTLTMAEKALLTGENLGGYRGSLGMF</sequence>
<protein>
    <submittedName>
        <fullName evidence="2">Uncharacterized protein</fullName>
    </submittedName>
</protein>
<reference evidence="2 3" key="1">
    <citation type="journal article" date="2012" name="PLoS Pathog.">
        <title>Diverse lifestyles and strategies of plant pathogenesis encoded in the genomes of eighteen Dothideomycetes fungi.</title>
        <authorList>
            <person name="Ohm R.A."/>
            <person name="Feau N."/>
            <person name="Henrissat B."/>
            <person name="Schoch C.L."/>
            <person name="Horwitz B.A."/>
            <person name="Barry K.W."/>
            <person name="Condon B.J."/>
            <person name="Copeland A.C."/>
            <person name="Dhillon B."/>
            <person name="Glaser F."/>
            <person name="Hesse C.N."/>
            <person name="Kosti I."/>
            <person name="LaButti K."/>
            <person name="Lindquist E.A."/>
            <person name="Lucas S."/>
            <person name="Salamov A.A."/>
            <person name="Bradshaw R.E."/>
            <person name="Ciuffetti L."/>
            <person name="Hamelin R.C."/>
            <person name="Kema G.H.J."/>
            <person name="Lawrence C."/>
            <person name="Scott J.A."/>
            <person name="Spatafora J.W."/>
            <person name="Turgeon B.G."/>
            <person name="de Wit P.J.G.M."/>
            <person name="Zhong S."/>
            <person name="Goodwin S.B."/>
            <person name="Grigoriev I.V."/>
        </authorList>
    </citation>
    <scope>NUCLEOTIDE SEQUENCE [LARGE SCALE GENOMIC DNA]</scope>
    <source>
        <strain evidence="2 3">SO2202</strain>
    </source>
</reference>
<feature type="region of interest" description="Disordered" evidence="1">
    <location>
        <begin position="1"/>
        <end position="25"/>
    </location>
</feature>
<accession>N1QI19</accession>
<gene>
    <name evidence="2" type="ORF">SEPMUDRAFT_118047</name>
</gene>
<feature type="compositionally biased region" description="Pro residues" evidence="1">
    <location>
        <begin position="1"/>
        <end position="13"/>
    </location>
</feature>
<dbReference type="HOGENOM" id="CLU_2980582_0_0_1"/>
<evidence type="ECO:0000256" key="1">
    <source>
        <dbReference type="SAM" id="MobiDB-lite"/>
    </source>
</evidence>
<evidence type="ECO:0000313" key="3">
    <source>
        <dbReference type="Proteomes" id="UP000016931"/>
    </source>
</evidence>
<dbReference type="GeneID" id="27898535"/>
<dbReference type="Proteomes" id="UP000016931">
    <property type="component" value="Unassembled WGS sequence"/>
</dbReference>
<dbReference type="AlphaFoldDB" id="N1QI19"/>